<dbReference type="OrthoDB" id="4449798at2"/>
<keyword evidence="2" id="KW-0560">Oxidoreductase</keyword>
<dbReference type="SUPFAM" id="SSF51735">
    <property type="entry name" value="NAD(P)-binding Rossmann-fold domains"/>
    <property type="match status" value="1"/>
</dbReference>
<dbReference type="PROSITE" id="PS51257">
    <property type="entry name" value="PROKAR_LIPOPROTEIN"/>
    <property type="match status" value="1"/>
</dbReference>
<sequence>MARIIVTGGNSGVGKATAAALAAAGHQMTIACRTVRSAEQAAAEMAGDVEVAHLDLADLASVRRFADSVDTVDVLINNAGVFGLPLTYTVDGFEAHIGTNHLGHFALTCLLGAKITDRVISASSAIYRLGHIDLDDLHWRHRTYRNWGAYAQSKLATMLFTCELARRGVRAYATDPGSADTNITSDSTGVMHWLGEHKVVTFHLQSPPDAARASIEAVTTELPSGSYLAPRFSQWGRPKATRIRPKACDPVLARQLWNLSSALTGCDWPAQRPQPEPWAVPRSSRCQNPTRSPRSS</sequence>
<comment type="caution">
    <text evidence="4">The sequence shown here is derived from an EMBL/GenBank/DDBJ whole genome shotgun (WGS) entry which is preliminary data.</text>
</comment>
<dbReference type="Pfam" id="PF00106">
    <property type="entry name" value="adh_short"/>
    <property type="match status" value="1"/>
</dbReference>
<organism evidence="4 5">
    <name type="scientific">Mycolicibacter sinensis (strain JDM601)</name>
    <name type="common">Mycobacterium sinense</name>
    <dbReference type="NCBI Taxonomy" id="875328"/>
    <lineage>
        <taxon>Bacteria</taxon>
        <taxon>Bacillati</taxon>
        <taxon>Actinomycetota</taxon>
        <taxon>Actinomycetes</taxon>
        <taxon>Mycobacteriales</taxon>
        <taxon>Mycobacteriaceae</taxon>
        <taxon>Mycolicibacter</taxon>
    </lineage>
</organism>
<evidence type="ECO:0000256" key="1">
    <source>
        <dbReference type="ARBA" id="ARBA00006484"/>
    </source>
</evidence>
<dbReference type="Gene3D" id="3.40.50.720">
    <property type="entry name" value="NAD(P)-binding Rossmann-like Domain"/>
    <property type="match status" value="1"/>
</dbReference>
<dbReference type="RefSeq" id="WP_064857016.1">
    <property type="nucleotide sequence ID" value="NZ_LZIM01000111.1"/>
</dbReference>
<dbReference type="AlphaFoldDB" id="A0A1A2E7U7"/>
<reference evidence="5" key="1">
    <citation type="submission" date="2016-06" db="EMBL/GenBank/DDBJ databases">
        <authorList>
            <person name="Sutton G."/>
            <person name="Brinkac L."/>
            <person name="Sanka R."/>
            <person name="Adams M."/>
            <person name="Lau E."/>
            <person name="Mehaffy C."/>
            <person name="Tameris M."/>
            <person name="Hatherill M."/>
            <person name="Hanekom W."/>
            <person name="Mahomed H."/>
            <person name="Mcshane H."/>
        </authorList>
    </citation>
    <scope>NUCLEOTIDE SEQUENCE [LARGE SCALE GENOMIC DNA]</scope>
    <source>
        <strain evidence="5">852014-51077_SCH5608930-a</strain>
    </source>
</reference>
<feature type="compositionally biased region" description="Polar residues" evidence="3">
    <location>
        <begin position="284"/>
        <end position="296"/>
    </location>
</feature>
<dbReference type="EMBL" id="LZIN01000098">
    <property type="protein sequence ID" value="OBG00569.1"/>
    <property type="molecule type" value="Genomic_DNA"/>
</dbReference>
<dbReference type="InterPro" id="IPR020904">
    <property type="entry name" value="Sc_DH/Rdtase_CS"/>
</dbReference>
<dbReference type="GO" id="GO:0016491">
    <property type="term" value="F:oxidoreductase activity"/>
    <property type="evidence" value="ECO:0007669"/>
    <property type="project" value="UniProtKB-KW"/>
</dbReference>
<comment type="similarity">
    <text evidence="1">Belongs to the short-chain dehydrogenases/reductases (SDR) family.</text>
</comment>
<evidence type="ECO:0000313" key="4">
    <source>
        <dbReference type="EMBL" id="OBG00569.1"/>
    </source>
</evidence>
<dbReference type="InterPro" id="IPR036291">
    <property type="entry name" value="NAD(P)-bd_dom_sf"/>
</dbReference>
<proteinExistence type="inferred from homology"/>
<dbReference type="PANTHER" id="PTHR43157:SF31">
    <property type="entry name" value="PHOSPHATIDYLINOSITOL-GLYCAN BIOSYNTHESIS CLASS F PROTEIN"/>
    <property type="match status" value="1"/>
</dbReference>
<evidence type="ECO:0000256" key="2">
    <source>
        <dbReference type="ARBA" id="ARBA00023002"/>
    </source>
</evidence>
<protein>
    <submittedName>
        <fullName evidence="4">Retinol dehydrogenase</fullName>
    </submittedName>
</protein>
<accession>A0A1A2E7U7</accession>
<evidence type="ECO:0000256" key="3">
    <source>
        <dbReference type="SAM" id="MobiDB-lite"/>
    </source>
</evidence>
<name>A0A1A2E7U7_MYCSD</name>
<dbReference type="InterPro" id="IPR002347">
    <property type="entry name" value="SDR_fam"/>
</dbReference>
<feature type="region of interest" description="Disordered" evidence="3">
    <location>
        <begin position="268"/>
        <end position="296"/>
    </location>
</feature>
<evidence type="ECO:0000313" key="5">
    <source>
        <dbReference type="Proteomes" id="UP000093985"/>
    </source>
</evidence>
<dbReference type="PRINTS" id="PR00081">
    <property type="entry name" value="GDHRDH"/>
</dbReference>
<dbReference type="PANTHER" id="PTHR43157">
    <property type="entry name" value="PHOSPHATIDYLINOSITOL-GLYCAN BIOSYNTHESIS CLASS F PROTEIN-RELATED"/>
    <property type="match status" value="1"/>
</dbReference>
<dbReference type="Proteomes" id="UP000093985">
    <property type="component" value="Unassembled WGS sequence"/>
</dbReference>
<dbReference type="PROSITE" id="PS00061">
    <property type="entry name" value="ADH_SHORT"/>
    <property type="match status" value="1"/>
</dbReference>
<gene>
    <name evidence="4" type="ORF">A5771_18595</name>
</gene>